<keyword evidence="6" id="KW-1185">Reference proteome</keyword>
<dbReference type="InterPro" id="IPR036249">
    <property type="entry name" value="Thioredoxin-like_sf"/>
</dbReference>
<dbReference type="AlphaFoldDB" id="A0A6G0TQA5"/>
<dbReference type="FunFam" id="1.20.1050.10:FF:000007">
    <property type="entry name" value="Glutathione S-transferase 1-1"/>
    <property type="match status" value="1"/>
</dbReference>
<dbReference type="OrthoDB" id="8183779at2759"/>
<dbReference type="GO" id="GO:0004364">
    <property type="term" value="F:glutathione transferase activity"/>
    <property type="evidence" value="ECO:0007669"/>
    <property type="project" value="TreeGrafter"/>
</dbReference>
<name>A0A6G0TQA5_APHGL</name>
<protein>
    <submittedName>
        <fullName evidence="5">Uncharacterized protein</fullName>
    </submittedName>
</protein>
<feature type="domain" description="GST N-terminal" evidence="3">
    <location>
        <begin position="1"/>
        <end position="82"/>
    </location>
</feature>
<proteinExistence type="inferred from homology"/>
<feature type="domain" description="GST C-terminal" evidence="4">
    <location>
        <begin position="88"/>
        <end position="260"/>
    </location>
</feature>
<evidence type="ECO:0000313" key="6">
    <source>
        <dbReference type="Proteomes" id="UP000475862"/>
    </source>
</evidence>
<gene>
    <name evidence="5" type="ORF">AGLY_007256</name>
</gene>
<evidence type="ECO:0000256" key="1">
    <source>
        <dbReference type="ARBA" id="ARBA00011738"/>
    </source>
</evidence>
<dbReference type="SUPFAM" id="SSF47616">
    <property type="entry name" value="GST C-terminal domain-like"/>
    <property type="match status" value="1"/>
</dbReference>
<evidence type="ECO:0000259" key="4">
    <source>
        <dbReference type="PROSITE" id="PS50405"/>
    </source>
</evidence>
<dbReference type="InterPro" id="IPR036282">
    <property type="entry name" value="Glutathione-S-Trfase_C_sf"/>
</dbReference>
<evidence type="ECO:0000313" key="5">
    <source>
        <dbReference type="EMBL" id="KAE9536467.1"/>
    </source>
</evidence>
<dbReference type="InterPro" id="IPR004045">
    <property type="entry name" value="Glutathione_S-Trfase_N"/>
</dbReference>
<dbReference type="InterPro" id="IPR010987">
    <property type="entry name" value="Glutathione-S-Trfase_C-like"/>
</dbReference>
<dbReference type="Pfam" id="PF00043">
    <property type="entry name" value="GST_C"/>
    <property type="match status" value="1"/>
</dbReference>
<dbReference type="SFLD" id="SFLDS00019">
    <property type="entry name" value="Glutathione_Transferase_(cytos"/>
    <property type="match status" value="1"/>
</dbReference>
<dbReference type="Gene3D" id="1.20.1050.10">
    <property type="match status" value="2"/>
</dbReference>
<dbReference type="GO" id="GO:0006749">
    <property type="term" value="P:glutathione metabolic process"/>
    <property type="evidence" value="ECO:0007669"/>
    <property type="project" value="TreeGrafter"/>
</dbReference>
<dbReference type="CDD" id="cd03177">
    <property type="entry name" value="GST_C_Delta_Epsilon"/>
    <property type="match status" value="1"/>
</dbReference>
<dbReference type="Gene3D" id="3.40.30.10">
    <property type="entry name" value="Glutaredoxin"/>
    <property type="match status" value="1"/>
</dbReference>
<sequence length="265" mass="30038">MPIDFYYTPGSPPCRSVLLTAKALGLELNLKTLDLHHGEHMKPEFLKINPQHCVPTLVDGDLALWESRAIIVYLVQAYGKNDSLFPKDPKKQALVNQRLQFDVSTLYPAFADQYVSPKLHNNIITTNYSNGIDIIKCLIDALTFYYYKMVELRHKWIFFIISQYPWIFAGVPKSDDKEKKIHDALAFLEIFLGSSAWAAGDSVTVADIALVASISTFEAVDIDLKKYANISKWFEKCKSTLAGYQEFNQKGIDGFKIMVANLTKK</sequence>
<dbReference type="Pfam" id="PF02798">
    <property type="entry name" value="GST_N"/>
    <property type="match status" value="1"/>
</dbReference>
<dbReference type="Proteomes" id="UP000475862">
    <property type="component" value="Unassembled WGS sequence"/>
</dbReference>
<dbReference type="CDD" id="cd03045">
    <property type="entry name" value="GST_N_Delta_Epsilon"/>
    <property type="match status" value="1"/>
</dbReference>
<dbReference type="PANTHER" id="PTHR43969:SF9">
    <property type="entry name" value="GLUTATHIONE S TRANSFERASE D10, ISOFORM A-RELATED"/>
    <property type="match status" value="1"/>
</dbReference>
<dbReference type="PROSITE" id="PS50404">
    <property type="entry name" value="GST_NTER"/>
    <property type="match status" value="1"/>
</dbReference>
<comment type="subunit">
    <text evidence="1">Homodimer.</text>
</comment>
<comment type="similarity">
    <text evidence="2">Belongs to the GST superfamily.</text>
</comment>
<evidence type="ECO:0000259" key="3">
    <source>
        <dbReference type="PROSITE" id="PS50404"/>
    </source>
</evidence>
<dbReference type="SFLD" id="SFLDG00358">
    <property type="entry name" value="Main_(cytGST)"/>
    <property type="match status" value="1"/>
</dbReference>
<dbReference type="InterPro" id="IPR004046">
    <property type="entry name" value="GST_C"/>
</dbReference>
<accession>A0A6G0TQA5</accession>
<dbReference type="PANTHER" id="PTHR43969">
    <property type="entry name" value="GLUTATHIONE S TRANSFERASE D10, ISOFORM A-RELATED"/>
    <property type="match status" value="1"/>
</dbReference>
<comment type="caution">
    <text evidence="5">The sequence shown here is derived from an EMBL/GenBank/DDBJ whole genome shotgun (WGS) entry which is preliminary data.</text>
</comment>
<dbReference type="EMBL" id="VYZN01000023">
    <property type="protein sequence ID" value="KAE9536467.1"/>
    <property type="molecule type" value="Genomic_DNA"/>
</dbReference>
<evidence type="ECO:0000256" key="2">
    <source>
        <dbReference type="RuleBase" id="RU003494"/>
    </source>
</evidence>
<organism evidence="5 6">
    <name type="scientific">Aphis glycines</name>
    <name type="common">Soybean aphid</name>
    <dbReference type="NCBI Taxonomy" id="307491"/>
    <lineage>
        <taxon>Eukaryota</taxon>
        <taxon>Metazoa</taxon>
        <taxon>Ecdysozoa</taxon>
        <taxon>Arthropoda</taxon>
        <taxon>Hexapoda</taxon>
        <taxon>Insecta</taxon>
        <taxon>Pterygota</taxon>
        <taxon>Neoptera</taxon>
        <taxon>Paraneoptera</taxon>
        <taxon>Hemiptera</taxon>
        <taxon>Sternorrhyncha</taxon>
        <taxon>Aphidomorpha</taxon>
        <taxon>Aphidoidea</taxon>
        <taxon>Aphididae</taxon>
        <taxon>Aphidini</taxon>
        <taxon>Aphis</taxon>
        <taxon>Aphis</taxon>
    </lineage>
</organism>
<dbReference type="SUPFAM" id="SSF52833">
    <property type="entry name" value="Thioredoxin-like"/>
    <property type="match status" value="1"/>
</dbReference>
<reference evidence="5 6" key="1">
    <citation type="submission" date="2019-08" db="EMBL/GenBank/DDBJ databases">
        <title>The genome of the soybean aphid Biotype 1, its phylome, world population structure and adaptation to the North American continent.</title>
        <authorList>
            <person name="Giordano R."/>
            <person name="Donthu R.K."/>
            <person name="Hernandez A.G."/>
            <person name="Wright C.L."/>
            <person name="Zimin A.V."/>
        </authorList>
    </citation>
    <scope>NUCLEOTIDE SEQUENCE [LARGE SCALE GENOMIC DNA]</scope>
    <source>
        <tissue evidence="5">Whole aphids</tissue>
    </source>
</reference>
<dbReference type="FunFam" id="3.40.30.10:FF:000034">
    <property type="entry name" value="glutathione S-transferase 1"/>
    <property type="match status" value="1"/>
</dbReference>
<dbReference type="InterPro" id="IPR040079">
    <property type="entry name" value="Glutathione_S-Trfase"/>
</dbReference>
<dbReference type="PROSITE" id="PS50405">
    <property type="entry name" value="GST_CTER"/>
    <property type="match status" value="1"/>
</dbReference>